<evidence type="ECO:0000313" key="6">
    <source>
        <dbReference type="Proteomes" id="UP001341840"/>
    </source>
</evidence>
<reference evidence="5 6" key="1">
    <citation type="journal article" date="2023" name="Plants (Basel)">
        <title>Bridging the Gap: Combining Genomics and Transcriptomics Approaches to Understand Stylosanthes scabra, an Orphan Legume from the Brazilian Caatinga.</title>
        <authorList>
            <person name="Ferreira-Neto J.R.C."/>
            <person name="da Silva M.D."/>
            <person name="Binneck E."/>
            <person name="de Melo N.F."/>
            <person name="da Silva R.H."/>
            <person name="de Melo A.L.T.M."/>
            <person name="Pandolfi V."/>
            <person name="Bustamante F.O."/>
            <person name="Brasileiro-Vidal A.C."/>
            <person name="Benko-Iseppon A.M."/>
        </authorList>
    </citation>
    <scope>NUCLEOTIDE SEQUENCE [LARGE SCALE GENOMIC DNA]</scope>
    <source>
        <tissue evidence="5">Leaves</tissue>
    </source>
</reference>
<comment type="caution">
    <text evidence="5">The sequence shown here is derived from an EMBL/GenBank/DDBJ whole genome shotgun (WGS) entry which is preliminary data.</text>
</comment>
<gene>
    <name evidence="5" type="ORF">PIB30_020090</name>
</gene>
<evidence type="ECO:0000256" key="3">
    <source>
        <dbReference type="ARBA" id="ARBA00022786"/>
    </source>
</evidence>
<dbReference type="InterPro" id="IPR006016">
    <property type="entry name" value="UspA"/>
</dbReference>
<evidence type="ECO:0000256" key="1">
    <source>
        <dbReference type="ARBA" id="ARBA00000900"/>
    </source>
</evidence>
<evidence type="ECO:0000259" key="4">
    <source>
        <dbReference type="Pfam" id="PF00582"/>
    </source>
</evidence>
<dbReference type="Pfam" id="PF00582">
    <property type="entry name" value="Usp"/>
    <property type="match status" value="1"/>
</dbReference>
<keyword evidence="3" id="KW-0833">Ubl conjugation pathway</keyword>
<dbReference type="InterPro" id="IPR051348">
    <property type="entry name" value="U-box_ubiquitin_ligases"/>
</dbReference>
<feature type="domain" description="UspA" evidence="4">
    <location>
        <begin position="1"/>
        <end position="104"/>
    </location>
</feature>
<dbReference type="EC" id="2.3.2.27" evidence="2"/>
<name>A0ABU6V6K4_9FABA</name>
<evidence type="ECO:0000256" key="2">
    <source>
        <dbReference type="ARBA" id="ARBA00012483"/>
    </source>
</evidence>
<keyword evidence="6" id="KW-1185">Reference proteome</keyword>
<dbReference type="InterPro" id="IPR014729">
    <property type="entry name" value="Rossmann-like_a/b/a_fold"/>
</dbReference>
<dbReference type="Gene3D" id="3.40.50.620">
    <property type="entry name" value="HUPs"/>
    <property type="match status" value="1"/>
</dbReference>
<dbReference type="EMBL" id="JASCZI010151098">
    <property type="protein sequence ID" value="MED6169297.1"/>
    <property type="molecule type" value="Genomic_DNA"/>
</dbReference>
<proteinExistence type="predicted"/>
<protein>
    <recommendedName>
        <fullName evidence="2">RING-type E3 ubiquitin transferase</fullName>
        <ecNumber evidence="2">2.3.2.27</ecNumber>
    </recommendedName>
</protein>
<dbReference type="PANTHER" id="PTHR45647">
    <property type="entry name" value="OS02G0152300 PROTEIN"/>
    <property type="match status" value="1"/>
</dbReference>
<dbReference type="Proteomes" id="UP001341840">
    <property type="component" value="Unassembled WGS sequence"/>
</dbReference>
<evidence type="ECO:0000313" key="5">
    <source>
        <dbReference type="EMBL" id="MED6169297.1"/>
    </source>
</evidence>
<organism evidence="5 6">
    <name type="scientific">Stylosanthes scabra</name>
    <dbReference type="NCBI Taxonomy" id="79078"/>
    <lineage>
        <taxon>Eukaryota</taxon>
        <taxon>Viridiplantae</taxon>
        <taxon>Streptophyta</taxon>
        <taxon>Embryophyta</taxon>
        <taxon>Tracheophyta</taxon>
        <taxon>Spermatophyta</taxon>
        <taxon>Magnoliopsida</taxon>
        <taxon>eudicotyledons</taxon>
        <taxon>Gunneridae</taxon>
        <taxon>Pentapetalae</taxon>
        <taxon>rosids</taxon>
        <taxon>fabids</taxon>
        <taxon>Fabales</taxon>
        <taxon>Fabaceae</taxon>
        <taxon>Papilionoideae</taxon>
        <taxon>50 kb inversion clade</taxon>
        <taxon>dalbergioids sensu lato</taxon>
        <taxon>Dalbergieae</taxon>
        <taxon>Pterocarpus clade</taxon>
        <taxon>Stylosanthes</taxon>
    </lineage>
</organism>
<accession>A0ABU6V6K4</accession>
<sequence length="127" mass="14210">MVAVDKDKNSIDAFRWATENIDNPIVIAVHVKDKEIPHPGKNVFPPDDDDLELIFKQLREECHPKVEKMKEAVIYDSDVVKAIIEYAARNRVHTLVLGAPTSSNKKNTLAKSLSLQFTKASSKLSSP</sequence>
<comment type="catalytic activity">
    <reaction evidence="1">
        <text>S-ubiquitinyl-[E2 ubiquitin-conjugating enzyme]-L-cysteine + [acceptor protein]-L-lysine = [E2 ubiquitin-conjugating enzyme]-L-cysteine + N(6)-ubiquitinyl-[acceptor protein]-L-lysine.</text>
        <dbReference type="EC" id="2.3.2.27"/>
    </reaction>
</comment>
<dbReference type="SUPFAM" id="SSF52402">
    <property type="entry name" value="Adenine nucleotide alpha hydrolases-like"/>
    <property type="match status" value="1"/>
</dbReference>
<dbReference type="PANTHER" id="PTHR45647:SF147">
    <property type="entry name" value="ADENINE NUCLEOTIDE ALPHA HYDROLASE-LIKE DOMAIN KINASE"/>
    <property type="match status" value="1"/>
</dbReference>